<evidence type="ECO:0000256" key="2">
    <source>
        <dbReference type="SAM" id="SignalP"/>
    </source>
</evidence>
<organism evidence="3 4">
    <name type="scientific">Alkalicaulis satelles</name>
    <dbReference type="NCBI Taxonomy" id="2609175"/>
    <lineage>
        <taxon>Bacteria</taxon>
        <taxon>Pseudomonadati</taxon>
        <taxon>Pseudomonadota</taxon>
        <taxon>Alphaproteobacteria</taxon>
        <taxon>Maricaulales</taxon>
        <taxon>Maricaulaceae</taxon>
        <taxon>Alkalicaulis</taxon>
    </lineage>
</organism>
<feature type="compositionally biased region" description="Basic and acidic residues" evidence="1">
    <location>
        <begin position="61"/>
        <end position="71"/>
    </location>
</feature>
<proteinExistence type="predicted"/>
<sequence>MPRIILLAAVLAAPCLTSGCIAIAAADLAAGAAVGTVRVAGDVAEGAVNLVTPDSDDEDEGKERDRERRRN</sequence>
<reference evidence="3 4" key="1">
    <citation type="submission" date="2019-09" db="EMBL/GenBank/DDBJ databases">
        <authorList>
            <person name="Kevbrin V."/>
            <person name="Grouzdev D.S."/>
        </authorList>
    </citation>
    <scope>NUCLEOTIDE SEQUENCE [LARGE SCALE GENOMIC DNA]</scope>
    <source>
        <strain evidence="3 4">G-192</strain>
    </source>
</reference>
<dbReference type="RefSeq" id="WP_150022037.1">
    <property type="nucleotide sequence ID" value="NZ_VWOJ01000001.1"/>
</dbReference>
<dbReference type="EMBL" id="VWOJ01000001">
    <property type="protein sequence ID" value="KAA5805006.1"/>
    <property type="molecule type" value="Genomic_DNA"/>
</dbReference>
<evidence type="ECO:0000313" key="3">
    <source>
        <dbReference type="EMBL" id="KAA5805006.1"/>
    </source>
</evidence>
<keyword evidence="4" id="KW-1185">Reference proteome</keyword>
<accession>A0A5M6ZJL9</accession>
<feature type="region of interest" description="Disordered" evidence="1">
    <location>
        <begin position="50"/>
        <end position="71"/>
    </location>
</feature>
<dbReference type="AlphaFoldDB" id="A0A5M6ZJL9"/>
<evidence type="ECO:0000313" key="4">
    <source>
        <dbReference type="Proteomes" id="UP000325122"/>
    </source>
</evidence>
<evidence type="ECO:0000256" key="1">
    <source>
        <dbReference type="SAM" id="MobiDB-lite"/>
    </source>
</evidence>
<protein>
    <submittedName>
        <fullName evidence="3">Uncharacterized protein</fullName>
    </submittedName>
</protein>
<gene>
    <name evidence="3" type="ORF">F1654_03145</name>
</gene>
<dbReference type="Proteomes" id="UP000325122">
    <property type="component" value="Unassembled WGS sequence"/>
</dbReference>
<feature type="signal peptide" evidence="2">
    <location>
        <begin position="1"/>
        <end position="24"/>
    </location>
</feature>
<dbReference type="PROSITE" id="PS51257">
    <property type="entry name" value="PROKAR_LIPOPROTEIN"/>
    <property type="match status" value="1"/>
</dbReference>
<name>A0A5M6ZJL9_9PROT</name>
<feature type="chain" id="PRO_5024304007" evidence="2">
    <location>
        <begin position="25"/>
        <end position="71"/>
    </location>
</feature>
<comment type="caution">
    <text evidence="3">The sequence shown here is derived from an EMBL/GenBank/DDBJ whole genome shotgun (WGS) entry which is preliminary data.</text>
</comment>
<keyword evidence="2" id="KW-0732">Signal</keyword>